<dbReference type="GO" id="GO:0004497">
    <property type="term" value="F:monooxygenase activity"/>
    <property type="evidence" value="ECO:0007669"/>
    <property type="project" value="UniProtKB-KW"/>
</dbReference>
<keyword evidence="5" id="KW-0503">Monooxygenase</keyword>
<feature type="transmembrane region" description="Helical" evidence="6">
    <location>
        <begin position="422"/>
        <end position="441"/>
    </location>
</feature>
<keyword evidence="3" id="KW-0274">FAD</keyword>
<keyword evidence="4" id="KW-0560">Oxidoreductase</keyword>
<evidence type="ECO:0000256" key="6">
    <source>
        <dbReference type="SAM" id="Phobius"/>
    </source>
</evidence>
<keyword evidence="6" id="KW-1133">Transmembrane helix</keyword>
<accession>A0A2H3GV75</accession>
<dbReference type="OrthoDB" id="47494at2759"/>
<feature type="domain" description="FAD-binding" evidence="7">
    <location>
        <begin position="335"/>
        <end position="368"/>
    </location>
</feature>
<dbReference type="PANTHER" id="PTHR47178:SF6">
    <property type="entry name" value="FAD-BINDING DOMAIN-CONTAINING PROTEIN"/>
    <property type="match status" value="1"/>
</dbReference>
<keyword evidence="2" id="KW-0285">Flavoprotein</keyword>
<evidence type="ECO:0000256" key="5">
    <source>
        <dbReference type="ARBA" id="ARBA00023033"/>
    </source>
</evidence>
<evidence type="ECO:0000259" key="7">
    <source>
        <dbReference type="Pfam" id="PF01494"/>
    </source>
</evidence>
<dbReference type="Pfam" id="PF01494">
    <property type="entry name" value="FAD_binding_3"/>
    <property type="match status" value="1"/>
</dbReference>
<protein>
    <recommendedName>
        <fullName evidence="7">FAD-binding domain-containing protein</fullName>
    </recommendedName>
</protein>
<evidence type="ECO:0000256" key="1">
    <source>
        <dbReference type="ARBA" id="ARBA00001974"/>
    </source>
</evidence>
<dbReference type="EMBL" id="CAAKMV010000120">
    <property type="protein sequence ID" value="VIO55652.1"/>
    <property type="molecule type" value="Genomic_DNA"/>
</dbReference>
<reference evidence="9" key="1">
    <citation type="submission" date="2019-04" db="EMBL/GenBank/DDBJ databases">
        <authorList>
            <person name="Melise S."/>
            <person name="Noan J."/>
            <person name="Okalmin O."/>
        </authorList>
    </citation>
    <scope>NUCLEOTIDE SEQUENCE</scope>
    <source>
        <strain evidence="9">FN9</strain>
    </source>
</reference>
<dbReference type="GO" id="GO:0071949">
    <property type="term" value="F:FAD binding"/>
    <property type="evidence" value="ECO:0007669"/>
    <property type="project" value="InterPro"/>
</dbReference>
<dbReference type="PANTHER" id="PTHR47178">
    <property type="entry name" value="MONOOXYGENASE, FAD-BINDING"/>
    <property type="match status" value="1"/>
</dbReference>
<evidence type="ECO:0000256" key="3">
    <source>
        <dbReference type="ARBA" id="ARBA00022827"/>
    </source>
</evidence>
<keyword evidence="6" id="KW-0472">Membrane</keyword>
<dbReference type="AlphaFoldDB" id="A0A2H3GV75"/>
<comment type="cofactor">
    <cofactor evidence="1">
        <name>FAD</name>
        <dbReference type="ChEBI" id="CHEBI:57692"/>
    </cofactor>
</comment>
<dbReference type="Gene3D" id="3.50.50.60">
    <property type="entry name" value="FAD/NAD(P)-binding domain"/>
    <property type="match status" value="1"/>
</dbReference>
<name>A0A2H3GV75_GIBZA</name>
<evidence type="ECO:0000313" key="10">
    <source>
        <dbReference type="Proteomes" id="UP000746612"/>
    </source>
</evidence>
<proteinExistence type="predicted"/>
<evidence type="ECO:0000313" key="8">
    <source>
        <dbReference type="EMBL" id="CAG1962308.1"/>
    </source>
</evidence>
<dbReference type="Proteomes" id="UP000746612">
    <property type="component" value="Unassembled WGS sequence"/>
</dbReference>
<gene>
    <name evidence="9" type="ORF">FUG_LOCUS170543</name>
    <name evidence="8" type="ORF">MDCFG202_LOCUS10</name>
</gene>
<sequence>MTESKYQPQEENKRKIRVAIIGAGLSGLAVANGLLKDPAGRFDVQIYERDTVAFDSERGGYQLRLSRSGLNALKTVSGPDAWSSIREVWSEDHDTAPTVVDPATFETLLRLAAHRWYPKSRAVPRLGLRRAFLQPMLIQNRVHFNHTFERFELLPGDQGGVRLHFDGQDSQDADILIAADGSGSRVNRQVGINNKIKLQHQFLVQSRGTVSQAIRDKLPDSLVKHGPVLLMGGKNVSGYVSIYKDTDGLDAGQEASSTLFWALMISRPHGEALLAKAGNDPQKIVPHLVDYIRSDLGYGEPLAFMVQSATDSIRTGLLTSSFRPEKDWRDGIDKNSRIILLGDAVHPMPPTRGMGANQALTDASCLVNLFYKTAFNKCLPADKELAALVRTFEEEMFERTFSMVKSSEALIALDARTVTGRMILASVGMMMTVVGWFYSFLKVIGLKSEQKLDWLTQDN</sequence>
<organism evidence="8 10">
    <name type="scientific">Gibberella zeae</name>
    <name type="common">Wheat head blight fungus</name>
    <name type="synonym">Fusarium graminearum</name>
    <dbReference type="NCBI Taxonomy" id="5518"/>
    <lineage>
        <taxon>Eukaryota</taxon>
        <taxon>Fungi</taxon>
        <taxon>Dikarya</taxon>
        <taxon>Ascomycota</taxon>
        <taxon>Pezizomycotina</taxon>
        <taxon>Sordariomycetes</taxon>
        <taxon>Hypocreomycetidae</taxon>
        <taxon>Hypocreales</taxon>
        <taxon>Nectriaceae</taxon>
        <taxon>Fusarium</taxon>
    </lineage>
</organism>
<evidence type="ECO:0000256" key="2">
    <source>
        <dbReference type="ARBA" id="ARBA00022630"/>
    </source>
</evidence>
<dbReference type="PRINTS" id="PR00420">
    <property type="entry name" value="RNGMNOXGNASE"/>
</dbReference>
<dbReference type="EMBL" id="CAJPIJ010000001">
    <property type="protein sequence ID" value="CAG1962308.1"/>
    <property type="molecule type" value="Genomic_DNA"/>
</dbReference>
<dbReference type="InterPro" id="IPR002938">
    <property type="entry name" value="FAD-bd"/>
</dbReference>
<evidence type="ECO:0000256" key="4">
    <source>
        <dbReference type="ARBA" id="ARBA00023002"/>
    </source>
</evidence>
<dbReference type="InterPro" id="IPR036188">
    <property type="entry name" value="FAD/NAD-bd_sf"/>
</dbReference>
<evidence type="ECO:0000313" key="9">
    <source>
        <dbReference type="EMBL" id="VIO55652.1"/>
    </source>
</evidence>
<keyword evidence="6" id="KW-0812">Transmembrane</keyword>
<dbReference type="OMA" id="FNHTFER"/>
<dbReference type="SUPFAM" id="SSF51905">
    <property type="entry name" value="FAD/NAD(P)-binding domain"/>
    <property type="match status" value="1"/>
</dbReference>
<reference evidence="8" key="2">
    <citation type="submission" date="2021-03" db="EMBL/GenBank/DDBJ databases">
        <authorList>
            <person name="Alouane T."/>
            <person name="Langin T."/>
            <person name="Bonhomme L."/>
        </authorList>
    </citation>
    <scope>NUCLEOTIDE SEQUENCE</scope>
    <source>
        <strain evidence="8">MDC_Fg202</strain>
    </source>
</reference>